<sequence length="99" mass="11207">KGRKSLSDLLRLHAEKGKDVQLSAEDELRLSEELGRWINSDSSPYEPDDDFFERPSRDDSSLHMAKPSKTTEMNTRPRGQSESILPPRRVEQPVAEAAS</sequence>
<dbReference type="HOGENOM" id="CLU_2326478_0_0_1"/>
<proteinExistence type="predicted"/>
<organism evidence="2 3">
    <name type="scientific">Sphaerobolus stellatus (strain SS14)</name>
    <dbReference type="NCBI Taxonomy" id="990650"/>
    <lineage>
        <taxon>Eukaryota</taxon>
        <taxon>Fungi</taxon>
        <taxon>Dikarya</taxon>
        <taxon>Basidiomycota</taxon>
        <taxon>Agaricomycotina</taxon>
        <taxon>Agaricomycetes</taxon>
        <taxon>Phallomycetidae</taxon>
        <taxon>Geastrales</taxon>
        <taxon>Sphaerobolaceae</taxon>
        <taxon>Sphaerobolus</taxon>
    </lineage>
</organism>
<feature type="non-terminal residue" evidence="2">
    <location>
        <position position="99"/>
    </location>
</feature>
<evidence type="ECO:0000313" key="3">
    <source>
        <dbReference type="Proteomes" id="UP000054279"/>
    </source>
</evidence>
<name>A0A0C9THY6_SPHS4</name>
<dbReference type="OrthoDB" id="3247268at2759"/>
<reference evidence="2 3" key="1">
    <citation type="submission" date="2014-06" db="EMBL/GenBank/DDBJ databases">
        <title>Evolutionary Origins and Diversification of the Mycorrhizal Mutualists.</title>
        <authorList>
            <consortium name="DOE Joint Genome Institute"/>
            <consortium name="Mycorrhizal Genomics Consortium"/>
            <person name="Kohler A."/>
            <person name="Kuo A."/>
            <person name="Nagy L.G."/>
            <person name="Floudas D."/>
            <person name="Copeland A."/>
            <person name="Barry K.W."/>
            <person name="Cichocki N."/>
            <person name="Veneault-Fourrey C."/>
            <person name="LaButti K."/>
            <person name="Lindquist E.A."/>
            <person name="Lipzen A."/>
            <person name="Lundell T."/>
            <person name="Morin E."/>
            <person name="Murat C."/>
            <person name="Riley R."/>
            <person name="Ohm R."/>
            <person name="Sun H."/>
            <person name="Tunlid A."/>
            <person name="Henrissat B."/>
            <person name="Grigoriev I.V."/>
            <person name="Hibbett D.S."/>
            <person name="Martin F."/>
        </authorList>
    </citation>
    <scope>NUCLEOTIDE SEQUENCE [LARGE SCALE GENOMIC DNA]</scope>
    <source>
        <strain evidence="2 3">SS14</strain>
    </source>
</reference>
<feature type="compositionally biased region" description="Basic and acidic residues" evidence="1">
    <location>
        <begin position="52"/>
        <end position="61"/>
    </location>
</feature>
<dbReference type="EMBL" id="KN837290">
    <property type="protein sequence ID" value="KIJ29123.1"/>
    <property type="molecule type" value="Genomic_DNA"/>
</dbReference>
<feature type="compositionally biased region" description="Polar residues" evidence="1">
    <location>
        <begin position="68"/>
        <end position="83"/>
    </location>
</feature>
<dbReference type="Proteomes" id="UP000054279">
    <property type="component" value="Unassembled WGS sequence"/>
</dbReference>
<keyword evidence="3" id="KW-1185">Reference proteome</keyword>
<feature type="region of interest" description="Disordered" evidence="1">
    <location>
        <begin position="38"/>
        <end position="99"/>
    </location>
</feature>
<gene>
    <name evidence="2" type="ORF">M422DRAFT_188918</name>
</gene>
<protein>
    <submittedName>
        <fullName evidence="2">Uncharacterized protein</fullName>
    </submittedName>
</protein>
<dbReference type="AlphaFoldDB" id="A0A0C9THY6"/>
<evidence type="ECO:0000256" key="1">
    <source>
        <dbReference type="SAM" id="MobiDB-lite"/>
    </source>
</evidence>
<accession>A0A0C9THY6</accession>
<evidence type="ECO:0000313" key="2">
    <source>
        <dbReference type="EMBL" id="KIJ29123.1"/>
    </source>
</evidence>